<dbReference type="PANTHER" id="PTHR18964:SF149">
    <property type="entry name" value="BIFUNCTIONAL UDP-N-ACETYLGLUCOSAMINE 2-EPIMERASE_N-ACETYLMANNOSAMINE KINASE"/>
    <property type="match status" value="1"/>
</dbReference>
<dbReference type="OrthoDB" id="9815677at2"/>
<dbReference type="InterPro" id="IPR000600">
    <property type="entry name" value="ROK"/>
</dbReference>
<proteinExistence type="inferred from homology"/>
<dbReference type="Proteomes" id="UP000218598">
    <property type="component" value="Unassembled WGS sequence"/>
</dbReference>
<reference evidence="2 3" key="1">
    <citation type="journal article" date="2017" name="Elife">
        <title>Extensive horizontal gene transfer in cheese-associated bacteria.</title>
        <authorList>
            <person name="Bonham K.S."/>
            <person name="Wolfe B.E."/>
            <person name="Dutton R.J."/>
        </authorList>
    </citation>
    <scope>NUCLEOTIDE SEQUENCE [LARGE SCALE GENOMIC DNA]</scope>
    <source>
        <strain evidence="2 3">341_9</strain>
    </source>
</reference>
<dbReference type="Pfam" id="PF00480">
    <property type="entry name" value="ROK"/>
    <property type="match status" value="1"/>
</dbReference>
<name>A0A2A3YFE6_9MICO</name>
<dbReference type="AlphaFoldDB" id="A0A2A3YFE6"/>
<organism evidence="2 3">
    <name type="scientific">Brachybacterium alimentarium</name>
    <dbReference type="NCBI Taxonomy" id="47845"/>
    <lineage>
        <taxon>Bacteria</taxon>
        <taxon>Bacillati</taxon>
        <taxon>Actinomycetota</taxon>
        <taxon>Actinomycetes</taxon>
        <taxon>Micrococcales</taxon>
        <taxon>Dermabacteraceae</taxon>
        <taxon>Brachybacterium</taxon>
    </lineage>
</organism>
<dbReference type="SUPFAM" id="SSF53067">
    <property type="entry name" value="Actin-like ATPase domain"/>
    <property type="match status" value="1"/>
</dbReference>
<comment type="similarity">
    <text evidence="1">Belongs to the ROK (NagC/XylR) family.</text>
</comment>
<dbReference type="Gene3D" id="3.30.420.40">
    <property type="match status" value="2"/>
</dbReference>
<dbReference type="InterPro" id="IPR043129">
    <property type="entry name" value="ATPase_NBD"/>
</dbReference>
<protein>
    <recommendedName>
        <fullName evidence="4">Sugar kinase</fullName>
    </recommendedName>
</protein>
<comment type="caution">
    <text evidence="2">The sequence shown here is derived from an EMBL/GenBank/DDBJ whole genome shotgun (WGS) entry which is preliminary data.</text>
</comment>
<dbReference type="RefSeq" id="WP_096197523.1">
    <property type="nucleotide sequence ID" value="NZ_JBQQHC010000002.1"/>
</dbReference>
<keyword evidence="3" id="KW-1185">Reference proteome</keyword>
<gene>
    <name evidence="2" type="ORF">CIK66_13795</name>
</gene>
<evidence type="ECO:0000313" key="3">
    <source>
        <dbReference type="Proteomes" id="UP000218598"/>
    </source>
</evidence>
<evidence type="ECO:0000313" key="2">
    <source>
        <dbReference type="EMBL" id="PCC38492.1"/>
    </source>
</evidence>
<evidence type="ECO:0008006" key="4">
    <source>
        <dbReference type="Google" id="ProtNLM"/>
    </source>
</evidence>
<sequence length="331" mass="33479">MRPGAVLGVDIGGTSVTADLVTCDGVSLEARRRPTGHGDAALDTLASLLVECAGMAATHGVQLQGIGVLSPGHVEEVSGVVHFASNLGWREVPLAAALRRIPEIAEVPLTVGHDVRWAGIAEGTFGAARDARDYAVLSIGTGIAACLVADGAVLSGATGSAGEVGHATVVADGDLCACGRRGCLDAYASGGGLLRRYAARSGRSDVDSVAELVAARDHDHDARVVWDEGVDALAAGLCTLIMTIDPAVISLVGGVSRAGVALTQQLGERLSAEAGWKSVPPLVVSPLHAMSGRAGAVLLGMQSAGCEKHAATWSAQDVSAWGRSPHAEGAR</sequence>
<dbReference type="PANTHER" id="PTHR18964">
    <property type="entry name" value="ROK (REPRESSOR, ORF, KINASE) FAMILY"/>
    <property type="match status" value="1"/>
</dbReference>
<accession>A0A2A3YFE6</accession>
<dbReference type="EMBL" id="NRGR01000022">
    <property type="protein sequence ID" value="PCC38492.1"/>
    <property type="molecule type" value="Genomic_DNA"/>
</dbReference>
<evidence type="ECO:0000256" key="1">
    <source>
        <dbReference type="ARBA" id="ARBA00006479"/>
    </source>
</evidence>